<name>A0A6J6XTT9_9ZZZZ</name>
<proteinExistence type="predicted"/>
<accession>A0A6J6XTT9</accession>
<dbReference type="AlphaFoldDB" id="A0A6J6XTT9"/>
<reference evidence="1" key="1">
    <citation type="submission" date="2020-05" db="EMBL/GenBank/DDBJ databases">
        <authorList>
            <person name="Chiriac C."/>
            <person name="Salcher M."/>
            <person name="Ghai R."/>
            <person name="Kavagutti S V."/>
        </authorList>
    </citation>
    <scope>NUCLEOTIDE SEQUENCE</scope>
</reference>
<sequence length="66" mass="7813">MSAPVLPLYEFREMSIPTGLSRHAVVRLLTDHAEYGHWELARVRLYPDGQRKVWLKRRLIKVQRTA</sequence>
<dbReference type="EMBL" id="CAFAAK010000095">
    <property type="protein sequence ID" value="CAB4799889.1"/>
    <property type="molecule type" value="Genomic_DNA"/>
</dbReference>
<dbReference type="Pfam" id="PF18963">
    <property type="entry name" value="DUF5703"/>
    <property type="match status" value="1"/>
</dbReference>
<organism evidence="1">
    <name type="scientific">freshwater metagenome</name>
    <dbReference type="NCBI Taxonomy" id="449393"/>
    <lineage>
        <taxon>unclassified sequences</taxon>
        <taxon>metagenomes</taxon>
        <taxon>ecological metagenomes</taxon>
    </lineage>
</organism>
<protein>
    <submittedName>
        <fullName evidence="1">Unannotated protein</fullName>
    </submittedName>
</protein>
<evidence type="ECO:0000313" key="1">
    <source>
        <dbReference type="EMBL" id="CAB4799889.1"/>
    </source>
</evidence>
<dbReference type="InterPro" id="IPR043758">
    <property type="entry name" value="DUF5703"/>
</dbReference>
<gene>
    <name evidence="1" type="ORF">UFOPK3024_00541</name>
</gene>